<feature type="signal peptide" evidence="2">
    <location>
        <begin position="1"/>
        <end position="18"/>
    </location>
</feature>
<protein>
    <recommendedName>
        <fullName evidence="3">BP74 N-terminal domain-containing protein</fullName>
    </recommendedName>
</protein>
<dbReference type="RefSeq" id="WP_172802278.1">
    <property type="nucleotide sequence ID" value="NZ_LT629695.1"/>
</dbReference>
<dbReference type="EMBL" id="LT629695">
    <property type="protein sequence ID" value="SDH57831.1"/>
    <property type="molecule type" value="Genomic_DNA"/>
</dbReference>
<dbReference type="Pfam" id="PF23621">
    <property type="entry name" value="BP74_N"/>
    <property type="match status" value="1"/>
</dbReference>
<dbReference type="STRING" id="399736.SAMN04489720_1671"/>
<gene>
    <name evidence="4" type="ORF">SAMN04489720_1671</name>
</gene>
<dbReference type="PROSITE" id="PS51257">
    <property type="entry name" value="PROKAR_LIPOPROTEIN"/>
    <property type="match status" value="1"/>
</dbReference>
<accession>A0A1G8DJS6</accession>
<dbReference type="Proteomes" id="UP000198822">
    <property type="component" value="Chromosome I"/>
</dbReference>
<dbReference type="AlphaFoldDB" id="A0A1G8DJS6"/>
<feature type="chain" id="PRO_5038631457" description="BP74 N-terminal domain-containing protein" evidence="2">
    <location>
        <begin position="19"/>
        <end position="164"/>
    </location>
</feature>
<evidence type="ECO:0000313" key="4">
    <source>
        <dbReference type="EMBL" id="SDH57831.1"/>
    </source>
</evidence>
<organism evidence="4 5">
    <name type="scientific">Agrococcus jejuensis</name>
    <dbReference type="NCBI Taxonomy" id="399736"/>
    <lineage>
        <taxon>Bacteria</taxon>
        <taxon>Bacillati</taxon>
        <taxon>Actinomycetota</taxon>
        <taxon>Actinomycetes</taxon>
        <taxon>Micrococcales</taxon>
        <taxon>Microbacteriaceae</taxon>
        <taxon>Agrococcus</taxon>
    </lineage>
</organism>
<evidence type="ECO:0000259" key="3">
    <source>
        <dbReference type="Pfam" id="PF23621"/>
    </source>
</evidence>
<evidence type="ECO:0000256" key="2">
    <source>
        <dbReference type="SAM" id="SignalP"/>
    </source>
</evidence>
<keyword evidence="2" id="KW-0732">Signal</keyword>
<dbReference type="InterPro" id="IPR056422">
    <property type="entry name" value="BP74_N"/>
</dbReference>
<feature type="region of interest" description="Disordered" evidence="1">
    <location>
        <begin position="28"/>
        <end position="59"/>
    </location>
</feature>
<evidence type="ECO:0000313" key="5">
    <source>
        <dbReference type="Proteomes" id="UP000198822"/>
    </source>
</evidence>
<reference evidence="5" key="1">
    <citation type="submission" date="2016-10" db="EMBL/GenBank/DDBJ databases">
        <authorList>
            <person name="Varghese N."/>
            <person name="Submissions S."/>
        </authorList>
    </citation>
    <scope>NUCLEOTIDE SEQUENCE [LARGE SCALE GENOMIC DNA]</scope>
    <source>
        <strain evidence="5">DSM 22002</strain>
    </source>
</reference>
<name>A0A1G8DJS6_9MICO</name>
<keyword evidence="5" id="KW-1185">Reference proteome</keyword>
<proteinExistence type="predicted"/>
<sequence>MRRALGILVLPLILGVCACTPGALGPDPSGAPVPSADPSAGPSDGPTVEPSDAPDELEPPVVATFDVGDESFRVELATPELVEQAEAVLAGTSGSTIPNGIVVRDDPSVNEPWSWHIDPATFEFAFQTTEVCDGIPSFVEDETVTSPYFCPWSARLVSLEPLEG</sequence>
<feature type="domain" description="BP74 N-terminal" evidence="3">
    <location>
        <begin position="62"/>
        <end position="161"/>
    </location>
</feature>
<evidence type="ECO:0000256" key="1">
    <source>
        <dbReference type="SAM" id="MobiDB-lite"/>
    </source>
</evidence>